<evidence type="ECO:0000313" key="1">
    <source>
        <dbReference type="EMBL" id="KAB2616314.1"/>
    </source>
</evidence>
<comment type="caution">
    <text evidence="1">The sequence shown here is derived from an EMBL/GenBank/DDBJ whole genome shotgun (WGS) entry which is preliminary data.</text>
</comment>
<reference evidence="1 2" key="1">
    <citation type="submission" date="2019-09" db="EMBL/GenBank/DDBJ databases">
        <authorList>
            <person name="Ou C."/>
        </authorList>
    </citation>
    <scope>NUCLEOTIDE SEQUENCE [LARGE SCALE GENOMIC DNA]</scope>
    <source>
        <strain evidence="1">S2</strain>
        <tissue evidence="1">Leaf</tissue>
    </source>
</reference>
<organism evidence="1 2">
    <name type="scientific">Pyrus ussuriensis x Pyrus communis</name>
    <dbReference type="NCBI Taxonomy" id="2448454"/>
    <lineage>
        <taxon>Eukaryota</taxon>
        <taxon>Viridiplantae</taxon>
        <taxon>Streptophyta</taxon>
        <taxon>Embryophyta</taxon>
        <taxon>Tracheophyta</taxon>
        <taxon>Spermatophyta</taxon>
        <taxon>Magnoliopsida</taxon>
        <taxon>eudicotyledons</taxon>
        <taxon>Gunneridae</taxon>
        <taxon>Pentapetalae</taxon>
        <taxon>rosids</taxon>
        <taxon>fabids</taxon>
        <taxon>Rosales</taxon>
        <taxon>Rosaceae</taxon>
        <taxon>Amygdaloideae</taxon>
        <taxon>Maleae</taxon>
        <taxon>Pyrus</taxon>
    </lineage>
</organism>
<dbReference type="Proteomes" id="UP000327157">
    <property type="component" value="Chromosome 3"/>
</dbReference>
<sequence>METDIIFQIDSFTDLSCIEEDLASLKLEHSEPEVVFADQAEGSGKKKEDEFGVIPDNSSCYRSGT</sequence>
<gene>
    <name evidence="1" type="ORF">D8674_022902</name>
</gene>
<reference evidence="2" key="2">
    <citation type="submission" date="2019-10" db="EMBL/GenBank/DDBJ databases">
        <title>A de novo genome assembly of a pear dwarfing rootstock.</title>
        <authorList>
            <person name="Wang F."/>
            <person name="Wang J."/>
            <person name="Li S."/>
            <person name="Zhang Y."/>
            <person name="Fang M."/>
            <person name="Ma L."/>
            <person name="Zhao Y."/>
            <person name="Jiang S."/>
        </authorList>
    </citation>
    <scope>NUCLEOTIDE SEQUENCE [LARGE SCALE GENOMIC DNA]</scope>
</reference>
<reference evidence="1 2" key="3">
    <citation type="submission" date="2019-11" db="EMBL/GenBank/DDBJ databases">
        <title>A de novo genome assembly of a pear dwarfing rootstock.</title>
        <authorList>
            <person name="Wang F."/>
            <person name="Wang J."/>
            <person name="Li S."/>
            <person name="Zhang Y."/>
            <person name="Fang M."/>
            <person name="Ma L."/>
            <person name="Zhao Y."/>
            <person name="Jiang S."/>
        </authorList>
    </citation>
    <scope>NUCLEOTIDE SEQUENCE [LARGE SCALE GENOMIC DNA]</scope>
    <source>
        <strain evidence="1">S2</strain>
        <tissue evidence="1">Leaf</tissue>
    </source>
</reference>
<name>A0A5N5GZV5_9ROSA</name>
<accession>A0A5N5GZV5</accession>
<proteinExistence type="predicted"/>
<protein>
    <submittedName>
        <fullName evidence="1">Uncharacterized protein</fullName>
    </submittedName>
</protein>
<dbReference type="AlphaFoldDB" id="A0A5N5GZV5"/>
<evidence type="ECO:0000313" key="2">
    <source>
        <dbReference type="Proteomes" id="UP000327157"/>
    </source>
</evidence>
<dbReference type="EMBL" id="SMOL01000402">
    <property type="protein sequence ID" value="KAB2616314.1"/>
    <property type="molecule type" value="Genomic_DNA"/>
</dbReference>
<keyword evidence="2" id="KW-1185">Reference proteome</keyword>